<protein>
    <recommendedName>
        <fullName evidence="2">Regulatory protein zeste</fullName>
    </recommendedName>
</protein>
<comment type="function">
    <text evidence="5">Involved in transvection phenomena (= synapsis-dependent gene expression), where the synaptic pairing of chromosomes carrying genes with which zeste interacts influences the expression of these genes. Zeste binds to DNA and stimulates transcription from a nearby promoter.</text>
</comment>
<proteinExistence type="predicted"/>
<feature type="region of interest" description="Disordered" evidence="6">
    <location>
        <begin position="303"/>
        <end position="323"/>
    </location>
</feature>
<evidence type="ECO:0000313" key="9">
    <source>
        <dbReference type="Proteomes" id="UP001458880"/>
    </source>
</evidence>
<evidence type="ECO:0000256" key="2">
    <source>
        <dbReference type="ARBA" id="ARBA00016807"/>
    </source>
</evidence>
<keyword evidence="4" id="KW-0804">Transcription</keyword>
<comment type="subunit">
    <text evidence="1">Self-associates forming complexes of several hundred monomers.</text>
</comment>
<reference evidence="8 9" key="1">
    <citation type="journal article" date="2024" name="BMC Genomics">
        <title>De novo assembly and annotation of Popillia japonica's genome with initial clues to its potential as an invasive pest.</title>
        <authorList>
            <person name="Cucini C."/>
            <person name="Boschi S."/>
            <person name="Funari R."/>
            <person name="Cardaioli E."/>
            <person name="Iannotti N."/>
            <person name="Marturano G."/>
            <person name="Paoli F."/>
            <person name="Bruttini M."/>
            <person name="Carapelli A."/>
            <person name="Frati F."/>
            <person name="Nardi F."/>
        </authorList>
    </citation>
    <scope>NUCLEOTIDE SEQUENCE [LARGE SCALE GENOMIC DNA]</scope>
    <source>
        <strain evidence="8">DMR45628</strain>
    </source>
</reference>
<dbReference type="GO" id="GO:0006508">
    <property type="term" value="P:proteolysis"/>
    <property type="evidence" value="ECO:0007669"/>
    <property type="project" value="InterPro"/>
</dbReference>
<feature type="compositionally biased region" description="Polar residues" evidence="6">
    <location>
        <begin position="303"/>
        <end position="317"/>
    </location>
</feature>
<dbReference type="GO" id="GO:0003677">
    <property type="term" value="F:DNA binding"/>
    <property type="evidence" value="ECO:0007669"/>
    <property type="project" value="UniProtKB-KW"/>
</dbReference>
<feature type="compositionally biased region" description="Polar residues" evidence="6">
    <location>
        <begin position="95"/>
        <end position="112"/>
    </location>
</feature>
<name>A0AAW1JFQ9_POPJA</name>
<evidence type="ECO:0000256" key="6">
    <source>
        <dbReference type="SAM" id="MobiDB-lite"/>
    </source>
</evidence>
<feature type="region of interest" description="Disordered" evidence="6">
    <location>
        <begin position="95"/>
        <end position="116"/>
    </location>
</feature>
<organism evidence="8 9">
    <name type="scientific">Popillia japonica</name>
    <name type="common">Japanese beetle</name>
    <dbReference type="NCBI Taxonomy" id="7064"/>
    <lineage>
        <taxon>Eukaryota</taxon>
        <taxon>Metazoa</taxon>
        <taxon>Ecdysozoa</taxon>
        <taxon>Arthropoda</taxon>
        <taxon>Hexapoda</taxon>
        <taxon>Insecta</taxon>
        <taxon>Pterygota</taxon>
        <taxon>Neoptera</taxon>
        <taxon>Endopterygota</taxon>
        <taxon>Coleoptera</taxon>
        <taxon>Polyphaga</taxon>
        <taxon>Scarabaeiformia</taxon>
        <taxon>Scarabaeidae</taxon>
        <taxon>Rutelinae</taxon>
        <taxon>Popillia</taxon>
    </lineage>
</organism>
<evidence type="ECO:0000256" key="4">
    <source>
        <dbReference type="ARBA" id="ARBA00023163"/>
    </source>
</evidence>
<dbReference type="CDD" id="cd00303">
    <property type="entry name" value="retropepsin_like"/>
    <property type="match status" value="1"/>
</dbReference>
<sequence length="354" mass="40445">MVLASLVKESGVVENKKTDGATLTEKNKAWEEITISYNAQPEVNVKNRNVVQLRKLWCNLKQSQASKTQSTKQCNYCKKLDHTINECYKRQYNNTRKQNQQNPSGTNTPSASNTNQRNTQTINFQQQNFRISDHLPNPPEIEQVHNSGFQQLPNVTISNLFFTTNDLTYVLFYSNSCNSPDKALKFLIDTGASISLVKTSSLNNFQLSNTNPIILNRLSVNSPIQTLGETIIELEIHNHKINVNIQTIDVPTNIPFDGLLGDDFLISRETKVDYSNCTISIKSISCKKLGHVIEECRKRQYNNNMREQTNSKPNTSRRNPHPINFQQNFPRACELPKPPERVEQITQNLDRFAM</sequence>
<evidence type="ECO:0000256" key="1">
    <source>
        <dbReference type="ARBA" id="ARBA00011764"/>
    </source>
</evidence>
<dbReference type="InterPro" id="IPR001969">
    <property type="entry name" value="Aspartic_peptidase_AS"/>
</dbReference>
<dbReference type="GO" id="GO:0004190">
    <property type="term" value="F:aspartic-type endopeptidase activity"/>
    <property type="evidence" value="ECO:0007669"/>
    <property type="project" value="InterPro"/>
</dbReference>
<keyword evidence="3" id="KW-0805">Transcription regulation</keyword>
<evidence type="ECO:0000256" key="3">
    <source>
        <dbReference type="ARBA" id="ARBA00023015"/>
    </source>
</evidence>
<evidence type="ECO:0000313" key="8">
    <source>
        <dbReference type="EMBL" id="KAK9702230.1"/>
    </source>
</evidence>
<accession>A0AAW1JFQ9</accession>
<dbReference type="PROSITE" id="PS00141">
    <property type="entry name" value="ASP_PROTEASE"/>
    <property type="match status" value="1"/>
</dbReference>
<dbReference type="AlphaFoldDB" id="A0AAW1JFQ9"/>
<gene>
    <name evidence="8" type="ORF">QE152_g30070</name>
</gene>
<evidence type="ECO:0000256" key="5">
    <source>
        <dbReference type="ARBA" id="ARBA00025466"/>
    </source>
</evidence>
<dbReference type="SUPFAM" id="SSF50630">
    <property type="entry name" value="Acid proteases"/>
    <property type="match status" value="1"/>
</dbReference>
<dbReference type="Pfam" id="PF13873">
    <property type="entry name" value="Myb_DNA-bind_5"/>
    <property type="match status" value="1"/>
</dbReference>
<keyword evidence="9" id="KW-1185">Reference proteome</keyword>
<dbReference type="Proteomes" id="UP001458880">
    <property type="component" value="Unassembled WGS sequence"/>
</dbReference>
<feature type="domain" description="Myb/SANT-like DNA-binding" evidence="7">
    <location>
        <begin position="6"/>
        <end position="63"/>
    </location>
</feature>
<comment type="caution">
    <text evidence="8">The sequence shown here is derived from an EMBL/GenBank/DDBJ whole genome shotgun (WGS) entry which is preliminary data.</text>
</comment>
<dbReference type="Gene3D" id="2.40.70.10">
    <property type="entry name" value="Acid Proteases"/>
    <property type="match status" value="1"/>
</dbReference>
<keyword evidence="8" id="KW-0238">DNA-binding</keyword>
<dbReference type="EMBL" id="JASPKY010000396">
    <property type="protein sequence ID" value="KAK9702230.1"/>
    <property type="molecule type" value="Genomic_DNA"/>
</dbReference>
<evidence type="ECO:0000259" key="7">
    <source>
        <dbReference type="Pfam" id="PF13873"/>
    </source>
</evidence>
<dbReference type="InterPro" id="IPR028002">
    <property type="entry name" value="Myb_DNA-bind_5"/>
</dbReference>
<dbReference type="InterPro" id="IPR021109">
    <property type="entry name" value="Peptidase_aspartic_dom_sf"/>
</dbReference>